<dbReference type="KEGG" id="mgi:Mflv_0887"/>
<dbReference type="AlphaFoldDB" id="A4T4N2"/>
<protein>
    <submittedName>
        <fullName evidence="1">Uncharacterized protein</fullName>
    </submittedName>
</protein>
<evidence type="ECO:0000313" key="1">
    <source>
        <dbReference type="EMBL" id="ABP43371.1"/>
    </source>
</evidence>
<proteinExistence type="predicted"/>
<name>A4T4N2_MYCGI</name>
<gene>
    <name evidence="1" type="ordered locus">Mflv_0887</name>
</gene>
<dbReference type="EMBL" id="CP000656">
    <property type="protein sequence ID" value="ABP43371.1"/>
    <property type="molecule type" value="Genomic_DNA"/>
</dbReference>
<dbReference type="eggNOG" id="ENOG5032BXG">
    <property type="taxonomic scope" value="Bacteria"/>
</dbReference>
<accession>A4T4N2</accession>
<sequence length="147" mass="15469">MGAEMKKRALLLWAAVVLCGAILAAIAITTQGFGLSDSTSVDPRERAAQERCERDVAARLVAPSTAKLQSVTVASAPLDPEVVDLFSLTAGGPLTGVDHARISVRSVQGVVEAPNEIGGTLHDPFTCRAYFVDGDLADTLVVFDHDH</sequence>
<dbReference type="HOGENOM" id="CLU_1765979_0_0_11"/>
<reference evidence="1" key="1">
    <citation type="submission" date="2007-04" db="EMBL/GenBank/DDBJ databases">
        <authorList>
            <consortium name="US DOE Joint Genome Institute"/>
            <person name="Copeland A."/>
            <person name="Lucas S."/>
            <person name="Lapidus A."/>
            <person name="Barry K."/>
            <person name="Detter J.C."/>
            <person name="Glavina del Rio T."/>
            <person name="Hammon N."/>
            <person name="Israni S."/>
            <person name="Dalin E."/>
            <person name="Tice H."/>
            <person name="Pitluck S."/>
            <person name="Chain P."/>
            <person name="Malfatti S."/>
            <person name="Shin M."/>
            <person name="Vergez L."/>
            <person name="Schmutz J."/>
            <person name="Larimer F."/>
            <person name="Land M."/>
            <person name="Hauser L."/>
            <person name="Kyrpides N."/>
            <person name="Mikhailova N."/>
            <person name="Miller C."/>
            <person name="Richardson P."/>
        </authorList>
    </citation>
    <scope>NUCLEOTIDE SEQUENCE</scope>
    <source>
        <strain evidence="1">PYR-GCK</strain>
    </source>
</reference>
<organism evidence="1">
    <name type="scientific">Mycolicibacterium gilvum (strain PYR-GCK)</name>
    <name type="common">Mycobacterium gilvum (strain PYR-GCK)</name>
    <dbReference type="NCBI Taxonomy" id="350054"/>
    <lineage>
        <taxon>Bacteria</taxon>
        <taxon>Bacillati</taxon>
        <taxon>Actinomycetota</taxon>
        <taxon>Actinomycetes</taxon>
        <taxon>Mycobacteriales</taxon>
        <taxon>Mycobacteriaceae</taxon>
        <taxon>Mycolicibacterium</taxon>
    </lineage>
</organism>
<reference evidence="1" key="2">
    <citation type="journal article" date="2013" name="PLoS ONE">
        <title>A Gene Expression Study of the Activities of Aromatic Ring-Cleavage Dioxygenases in Mycobacterium gilvum PYR-GCK to Changes in Salinity and pH during Pyrene Degradation.</title>
        <authorList>
            <person name="Badejo A.C."/>
            <person name="Badejo A.O."/>
            <person name="Shin K.H."/>
            <person name="Chai Y.G."/>
        </authorList>
    </citation>
    <scope>NUCLEOTIDE SEQUENCE [LARGE SCALE GENOMIC DNA]</scope>
    <source>
        <strain evidence="1">PYR-GCK</strain>
    </source>
</reference>